<feature type="transmembrane region" description="Helical" evidence="1">
    <location>
        <begin position="52"/>
        <end position="72"/>
    </location>
</feature>
<feature type="transmembrane region" description="Helical" evidence="1">
    <location>
        <begin position="154"/>
        <end position="178"/>
    </location>
</feature>
<dbReference type="EMBL" id="KN846953">
    <property type="protein sequence ID" value="KIV79573.1"/>
    <property type="molecule type" value="Genomic_DNA"/>
</dbReference>
<feature type="transmembrane region" description="Helical" evidence="1">
    <location>
        <begin position="125"/>
        <end position="142"/>
    </location>
</feature>
<evidence type="ECO:0008006" key="4">
    <source>
        <dbReference type="Google" id="ProtNLM"/>
    </source>
</evidence>
<gene>
    <name evidence="2" type="ORF">PV11_07125</name>
</gene>
<dbReference type="STRING" id="1016849.A0A0D1YXS0"/>
<keyword evidence="1" id="KW-0812">Transmembrane</keyword>
<name>A0A0D1YXS0_9EURO</name>
<dbReference type="HOGENOM" id="CLU_076143_0_0_1"/>
<organism evidence="2 3">
    <name type="scientific">Exophiala sideris</name>
    <dbReference type="NCBI Taxonomy" id="1016849"/>
    <lineage>
        <taxon>Eukaryota</taxon>
        <taxon>Fungi</taxon>
        <taxon>Dikarya</taxon>
        <taxon>Ascomycota</taxon>
        <taxon>Pezizomycotina</taxon>
        <taxon>Eurotiomycetes</taxon>
        <taxon>Chaetothyriomycetidae</taxon>
        <taxon>Chaetothyriales</taxon>
        <taxon>Herpotrichiellaceae</taxon>
        <taxon>Exophiala</taxon>
    </lineage>
</organism>
<feature type="transmembrane region" description="Helical" evidence="1">
    <location>
        <begin position="193"/>
        <end position="216"/>
    </location>
</feature>
<accession>A0A0D1YXS0</accession>
<evidence type="ECO:0000313" key="3">
    <source>
        <dbReference type="Proteomes" id="UP000053599"/>
    </source>
</evidence>
<dbReference type="AlphaFoldDB" id="A0A0D1YXS0"/>
<evidence type="ECO:0000256" key="1">
    <source>
        <dbReference type="SAM" id="Phobius"/>
    </source>
</evidence>
<keyword evidence="1" id="KW-1133">Transmembrane helix</keyword>
<dbReference type="PANTHER" id="PTHR37919">
    <property type="entry name" value="PROTEIN CBG05606"/>
    <property type="match status" value="1"/>
</dbReference>
<dbReference type="PANTHER" id="PTHR37919:SF2">
    <property type="entry name" value="EXPERA DOMAIN-CONTAINING PROTEIN"/>
    <property type="match status" value="1"/>
</dbReference>
<dbReference type="Proteomes" id="UP000053599">
    <property type="component" value="Unassembled WGS sequence"/>
</dbReference>
<proteinExistence type="predicted"/>
<protein>
    <recommendedName>
        <fullName evidence="4">EXPERA domain-containing protein</fullName>
    </recommendedName>
</protein>
<keyword evidence="1" id="KW-0472">Membrane</keyword>
<sequence>MSRSRSTSRCSSSSAAALPTIDIGISTSVVQKPSDPPQGKSAGYVHKPRLPVIIWLTFSLPLIAWDSLYVFLRPHSMPGGILHSPLWTPYALYGAVDYVYGWPAWNNHSGFTAAQSTMNVAESVFYGWYLYTIGLTAMEWSYKGTRQLEVKGKSVNLAVLLCFAGAVMTVSKTLLYWLNEAFSGFDNIGHNSLYYLIVLWIIPNGAWIIASSYMIFVLGKDILESMDGERNQEEGLIIAPEKHRVQ</sequence>
<dbReference type="OrthoDB" id="60858at2759"/>
<evidence type="ECO:0000313" key="2">
    <source>
        <dbReference type="EMBL" id="KIV79573.1"/>
    </source>
</evidence>
<reference evidence="2 3" key="1">
    <citation type="submission" date="2015-01" db="EMBL/GenBank/DDBJ databases">
        <title>The Genome Sequence of Exophiala sideris CBS121828.</title>
        <authorList>
            <consortium name="The Broad Institute Genomics Platform"/>
            <person name="Cuomo C."/>
            <person name="de Hoog S."/>
            <person name="Gorbushina A."/>
            <person name="Stielow B."/>
            <person name="Teixiera M."/>
            <person name="Abouelleil A."/>
            <person name="Chapman S.B."/>
            <person name="Priest M."/>
            <person name="Young S.K."/>
            <person name="Wortman J."/>
            <person name="Nusbaum C."/>
            <person name="Birren B."/>
        </authorList>
    </citation>
    <scope>NUCLEOTIDE SEQUENCE [LARGE SCALE GENOMIC DNA]</scope>
    <source>
        <strain evidence="2 3">CBS 121828</strain>
    </source>
</reference>